<keyword evidence="5" id="KW-0175">Coiled coil</keyword>
<keyword evidence="4" id="KW-0231">Viral genome packaging</keyword>
<dbReference type="EMBL" id="LR796750">
    <property type="protein sequence ID" value="CAB4163762.1"/>
    <property type="molecule type" value="Genomic_DNA"/>
</dbReference>
<feature type="coiled-coil region" evidence="5">
    <location>
        <begin position="1"/>
        <end position="28"/>
    </location>
</feature>
<dbReference type="Gene3D" id="3.40.50.300">
    <property type="entry name" value="P-loop containing nucleotide triphosphate hydrolases"/>
    <property type="match status" value="1"/>
</dbReference>
<evidence type="ECO:0000256" key="5">
    <source>
        <dbReference type="SAM" id="Coils"/>
    </source>
</evidence>
<dbReference type="InterPro" id="IPR035421">
    <property type="entry name" value="Terminase_6C"/>
</dbReference>
<accession>A0A6J5NY67</accession>
<feature type="domain" description="Terminase large subunit gp17-like C-terminal" evidence="6">
    <location>
        <begin position="343"/>
        <end position="482"/>
    </location>
</feature>
<keyword evidence="3" id="KW-0067">ATP-binding</keyword>
<gene>
    <name evidence="7" type="ORF">UFOVP806_50</name>
</gene>
<name>A0A6J5NY67_9CAUD</name>
<evidence type="ECO:0000256" key="2">
    <source>
        <dbReference type="ARBA" id="ARBA00022741"/>
    </source>
</evidence>
<dbReference type="NCBIfam" id="TIGR01630">
    <property type="entry name" value="psiM2_ORF9"/>
    <property type="match status" value="1"/>
</dbReference>
<dbReference type="InterPro" id="IPR006517">
    <property type="entry name" value="Phage_terminase_lsu-like_C"/>
</dbReference>
<evidence type="ECO:0000313" key="7">
    <source>
        <dbReference type="EMBL" id="CAB4163762.1"/>
    </source>
</evidence>
<sequence length="531" mass="60163">MSTEHNERNEISRQIKAAERLLAAKQAKDSLITFTRLMMPSPSDPEDASQSRYVAALHHKKIAAALEEVERGKIQRLIIAVPPRHGKSQLSSKAFPAWFMGRDPYRQVIVASYSSTMAEDFGKEVRAYMQSPAFLQVFPECTLKKGGEASDRLQTEAGGIAAFVGAGGALTGRGANLLIIDDPIKDRADADSSTMRDNLWEWFTSTAMTRLMSDPQSSMGRVVIIMTRWHEDDIVGRLTDRSNKNFSEEEAKNWKILDLPAIATEEDDVMGRKLGEALWPDRIGLEFLLSQKRLSAKNFAALYQGMPTPDDGEFFKTSYFIEYGPNELPRNLRRYVSSDHAVSTRQTADLTCLLPAGLDEDDNLWILPDVWWYRKETDQVVDAMMQLMKRHKPMFWWAEKGHISQSIGPFLRQRMMAESVFCAIEEKTPVKDKMTRAQSIQALMAMGKVRFPRFAPWWEDAKQQMLKFPSGKHDDFVDALAWMGQGLATMVSPNPTKIHKPEIHQPGSMEWILRQTALQVATAKRTNTAGW</sequence>
<keyword evidence="2" id="KW-0547">Nucleotide-binding</keyword>
<evidence type="ECO:0000256" key="4">
    <source>
        <dbReference type="ARBA" id="ARBA00023219"/>
    </source>
</evidence>
<dbReference type="Gene3D" id="3.30.420.240">
    <property type="match status" value="1"/>
</dbReference>
<dbReference type="GO" id="GO:0005524">
    <property type="term" value="F:ATP binding"/>
    <property type="evidence" value="ECO:0007669"/>
    <property type="project" value="UniProtKB-KW"/>
</dbReference>
<organism evidence="7">
    <name type="scientific">uncultured Caudovirales phage</name>
    <dbReference type="NCBI Taxonomy" id="2100421"/>
    <lineage>
        <taxon>Viruses</taxon>
        <taxon>Duplodnaviria</taxon>
        <taxon>Heunggongvirae</taxon>
        <taxon>Uroviricota</taxon>
        <taxon>Caudoviricetes</taxon>
        <taxon>Peduoviridae</taxon>
        <taxon>Maltschvirus</taxon>
        <taxon>Maltschvirus maltsch</taxon>
    </lineage>
</organism>
<evidence type="ECO:0000256" key="1">
    <source>
        <dbReference type="ARBA" id="ARBA00022612"/>
    </source>
</evidence>
<proteinExistence type="predicted"/>
<evidence type="ECO:0000256" key="3">
    <source>
        <dbReference type="ARBA" id="ARBA00022840"/>
    </source>
</evidence>
<dbReference type="Pfam" id="PF03237">
    <property type="entry name" value="Terminase_6N"/>
    <property type="match status" value="1"/>
</dbReference>
<keyword evidence="1" id="KW-1188">Viral release from host cell</keyword>
<dbReference type="Pfam" id="PF17289">
    <property type="entry name" value="Terminase_6C"/>
    <property type="match status" value="1"/>
</dbReference>
<protein>
    <submittedName>
        <fullName evidence="7">Archaeophage PsiM2, terminase large subunit</fullName>
    </submittedName>
</protein>
<dbReference type="InterPro" id="IPR027417">
    <property type="entry name" value="P-loop_NTPase"/>
</dbReference>
<evidence type="ECO:0000259" key="6">
    <source>
        <dbReference type="Pfam" id="PF17289"/>
    </source>
</evidence>
<reference evidence="7" key="1">
    <citation type="submission" date="2020-04" db="EMBL/GenBank/DDBJ databases">
        <authorList>
            <person name="Chiriac C."/>
            <person name="Salcher M."/>
            <person name="Ghai R."/>
            <person name="Kavagutti S V."/>
        </authorList>
    </citation>
    <scope>NUCLEOTIDE SEQUENCE</scope>
</reference>